<sequence length="99" mass="11039">MASKRQPASCFSVTSKYKKKDGTNKVPRILNKNELANTKDELSKCSLNRKIAEVPGRIASIELFNFMCHESLKINFDVPNRNCFFIGGSNGSPKAPKEC</sequence>
<reference evidence="2" key="1">
    <citation type="submission" date="2012-08" db="EMBL/GenBank/DDBJ databases">
        <title>The Genome Sequence of Wuchereria bancrofti.</title>
        <authorList>
            <person name="Nutman T.B."/>
            <person name="Fink D.L."/>
            <person name="Russ C."/>
            <person name="Young S."/>
            <person name="Zeng Q."/>
            <person name="Koehrsen M."/>
            <person name="Alvarado L."/>
            <person name="Berlin A."/>
            <person name="Chapman S.B."/>
            <person name="Chen Z."/>
            <person name="Freedman E."/>
            <person name="Gellesch M."/>
            <person name="Goldberg J."/>
            <person name="Griggs A."/>
            <person name="Gujja S."/>
            <person name="Heilman E.R."/>
            <person name="Heiman D."/>
            <person name="Hepburn T."/>
            <person name="Howarth C."/>
            <person name="Jen D."/>
            <person name="Larson L."/>
            <person name="Lewis B."/>
            <person name="Mehta T."/>
            <person name="Park D."/>
            <person name="Pearson M."/>
            <person name="Roberts A."/>
            <person name="Saif S."/>
            <person name="Shea T."/>
            <person name="Shenoy N."/>
            <person name="Sisk P."/>
            <person name="Stolte C."/>
            <person name="Sykes S."/>
            <person name="Walk T."/>
            <person name="White J."/>
            <person name="Yandava C."/>
            <person name="Haas B."/>
            <person name="Henn M.R."/>
            <person name="Nusbaum C."/>
            <person name="Birren B."/>
        </authorList>
    </citation>
    <scope>NUCLEOTIDE SEQUENCE [LARGE SCALE GENOMIC DNA]</scope>
    <source>
        <strain evidence="2">NA</strain>
    </source>
</reference>
<organism evidence="1 2">
    <name type="scientific">Wuchereria bancrofti</name>
    <dbReference type="NCBI Taxonomy" id="6293"/>
    <lineage>
        <taxon>Eukaryota</taxon>
        <taxon>Metazoa</taxon>
        <taxon>Ecdysozoa</taxon>
        <taxon>Nematoda</taxon>
        <taxon>Chromadorea</taxon>
        <taxon>Rhabditida</taxon>
        <taxon>Spirurina</taxon>
        <taxon>Spiruromorpha</taxon>
        <taxon>Filarioidea</taxon>
        <taxon>Onchocercidae</taxon>
        <taxon>Wuchereria</taxon>
    </lineage>
</organism>
<accession>J9AZA8</accession>
<dbReference type="Proteomes" id="UP000004810">
    <property type="component" value="Unassembled WGS sequence"/>
</dbReference>
<name>J9AZA8_WUCBA</name>
<proteinExistence type="predicted"/>
<protein>
    <submittedName>
        <fullName evidence="1">Uncharacterized protein</fullName>
    </submittedName>
</protein>
<dbReference type="EMBL" id="ADBV01004961">
    <property type="protein sequence ID" value="EJW79950.1"/>
    <property type="molecule type" value="Genomic_DNA"/>
</dbReference>
<gene>
    <name evidence="1" type="ORF">WUBG_09140</name>
</gene>
<evidence type="ECO:0000313" key="2">
    <source>
        <dbReference type="Proteomes" id="UP000004810"/>
    </source>
</evidence>
<dbReference type="AlphaFoldDB" id="J9AZA8"/>
<comment type="caution">
    <text evidence="1">The sequence shown here is derived from an EMBL/GenBank/DDBJ whole genome shotgun (WGS) entry which is preliminary data.</text>
</comment>
<evidence type="ECO:0000313" key="1">
    <source>
        <dbReference type="EMBL" id="EJW79950.1"/>
    </source>
</evidence>